<dbReference type="SMART" id="SM00382">
    <property type="entry name" value="AAA"/>
    <property type="match status" value="1"/>
</dbReference>
<dbReference type="GO" id="GO:0016887">
    <property type="term" value="F:ATP hydrolysis activity"/>
    <property type="evidence" value="ECO:0007669"/>
    <property type="project" value="InterPro"/>
</dbReference>
<dbReference type="GO" id="GO:0042941">
    <property type="term" value="P:D-alanine transmembrane transport"/>
    <property type="evidence" value="ECO:0007669"/>
    <property type="project" value="TreeGrafter"/>
</dbReference>
<dbReference type="OrthoDB" id="9805514at2"/>
<dbReference type="RefSeq" id="WP_100303694.1">
    <property type="nucleotide sequence ID" value="NZ_PGET01000001.1"/>
</dbReference>
<dbReference type="GO" id="GO:1903806">
    <property type="term" value="P:L-isoleucine import across plasma membrane"/>
    <property type="evidence" value="ECO:0007669"/>
    <property type="project" value="TreeGrafter"/>
</dbReference>
<dbReference type="CDD" id="cd03219">
    <property type="entry name" value="ABC_Mj1267_LivG_branched"/>
    <property type="match status" value="1"/>
</dbReference>
<dbReference type="GO" id="GO:0015192">
    <property type="term" value="F:L-phenylalanine transmembrane transporter activity"/>
    <property type="evidence" value="ECO:0007669"/>
    <property type="project" value="TreeGrafter"/>
</dbReference>
<dbReference type="GO" id="GO:0005886">
    <property type="term" value="C:plasma membrane"/>
    <property type="evidence" value="ECO:0007669"/>
    <property type="project" value="TreeGrafter"/>
</dbReference>
<evidence type="ECO:0000313" key="5">
    <source>
        <dbReference type="EMBL" id="PJJ27008.1"/>
    </source>
</evidence>
<dbReference type="EMBL" id="PGET01000001">
    <property type="protein sequence ID" value="PJJ27008.1"/>
    <property type="molecule type" value="Genomic_DNA"/>
</dbReference>
<comment type="caution">
    <text evidence="5">The sequence shown here is derived from an EMBL/GenBank/DDBJ whole genome shotgun (WGS) entry which is preliminary data.</text>
</comment>
<name>A0A2M8Z0N2_9FIRM</name>
<dbReference type="SUPFAM" id="SSF52540">
    <property type="entry name" value="P-loop containing nucleoside triphosphate hydrolases"/>
    <property type="match status" value="1"/>
</dbReference>
<reference evidence="5 6" key="1">
    <citation type="submission" date="2017-11" db="EMBL/GenBank/DDBJ databases">
        <title>Understudied soil microbes with underappreciated capabilities: Untangling the Clostridium saccharolyticum group.</title>
        <authorList>
            <person name="Leschine S."/>
        </authorList>
    </citation>
    <scope>NUCLEOTIDE SEQUENCE [LARGE SCALE GENOMIC DNA]</scope>
    <source>
        <strain evidence="5 6">18A</strain>
    </source>
</reference>
<dbReference type="GO" id="GO:0005524">
    <property type="term" value="F:ATP binding"/>
    <property type="evidence" value="ECO:0007669"/>
    <property type="project" value="UniProtKB-KW"/>
</dbReference>
<protein>
    <submittedName>
        <fullName evidence="5">Branched-chain amino acid transport system ATP-binding protein</fullName>
    </submittedName>
</protein>
<accession>A0A2M8Z0N2</accession>
<feature type="domain" description="ABC transporter" evidence="4">
    <location>
        <begin position="12"/>
        <end position="282"/>
    </location>
</feature>
<dbReference type="Pfam" id="PF12399">
    <property type="entry name" value="BCA_ABC_TP_C"/>
    <property type="match status" value="1"/>
</dbReference>
<dbReference type="GO" id="GO:0015808">
    <property type="term" value="P:L-alanine transport"/>
    <property type="evidence" value="ECO:0007669"/>
    <property type="project" value="TreeGrafter"/>
</dbReference>
<keyword evidence="3 5" id="KW-0067">ATP-binding</keyword>
<dbReference type="GO" id="GO:0005304">
    <property type="term" value="F:L-valine transmembrane transporter activity"/>
    <property type="evidence" value="ECO:0007669"/>
    <property type="project" value="TreeGrafter"/>
</dbReference>
<gene>
    <name evidence="5" type="ORF">H171_0456</name>
</gene>
<dbReference type="InterPro" id="IPR003593">
    <property type="entry name" value="AAA+_ATPase"/>
</dbReference>
<evidence type="ECO:0000259" key="4">
    <source>
        <dbReference type="PROSITE" id="PS50893"/>
    </source>
</evidence>
<dbReference type="GO" id="GO:1903805">
    <property type="term" value="P:L-valine import across plasma membrane"/>
    <property type="evidence" value="ECO:0007669"/>
    <property type="project" value="TreeGrafter"/>
</dbReference>
<dbReference type="PANTHER" id="PTHR45772:SF7">
    <property type="entry name" value="AMINO ACID ABC TRANSPORTER ATP-BINDING PROTEIN"/>
    <property type="match status" value="1"/>
</dbReference>
<dbReference type="InterPro" id="IPR051120">
    <property type="entry name" value="ABC_AA/LPS_Transport"/>
</dbReference>
<dbReference type="InterPro" id="IPR003439">
    <property type="entry name" value="ABC_transporter-like_ATP-bd"/>
</dbReference>
<dbReference type="Proteomes" id="UP000231092">
    <property type="component" value="Unassembled WGS sequence"/>
</dbReference>
<evidence type="ECO:0000256" key="2">
    <source>
        <dbReference type="ARBA" id="ARBA00022741"/>
    </source>
</evidence>
<dbReference type="GO" id="GO:0015188">
    <property type="term" value="F:L-isoleucine transmembrane transporter activity"/>
    <property type="evidence" value="ECO:0007669"/>
    <property type="project" value="TreeGrafter"/>
</dbReference>
<evidence type="ECO:0000256" key="3">
    <source>
        <dbReference type="ARBA" id="ARBA00022840"/>
    </source>
</evidence>
<dbReference type="PROSITE" id="PS50893">
    <property type="entry name" value="ABC_TRANSPORTER_2"/>
    <property type="match status" value="1"/>
</dbReference>
<keyword evidence="2" id="KW-0547">Nucleotide-binding</keyword>
<dbReference type="InterPro" id="IPR032823">
    <property type="entry name" value="BCA_ABC_TP_C"/>
</dbReference>
<dbReference type="PANTHER" id="PTHR45772">
    <property type="entry name" value="CONSERVED COMPONENT OF ABC TRANSPORTER FOR NATURAL AMINO ACIDS-RELATED"/>
    <property type="match status" value="1"/>
</dbReference>
<organism evidence="5 6">
    <name type="scientific">[Clostridium] celerecrescens 18A</name>
    <dbReference type="NCBI Taxonomy" id="1286362"/>
    <lineage>
        <taxon>Bacteria</taxon>
        <taxon>Bacillati</taxon>
        <taxon>Bacillota</taxon>
        <taxon>Clostridia</taxon>
        <taxon>Lachnospirales</taxon>
        <taxon>Lachnospiraceae</taxon>
        <taxon>Lacrimispora</taxon>
    </lineage>
</organism>
<dbReference type="InterPro" id="IPR027417">
    <property type="entry name" value="P-loop_NTPase"/>
</dbReference>
<evidence type="ECO:0000313" key="6">
    <source>
        <dbReference type="Proteomes" id="UP000231092"/>
    </source>
</evidence>
<dbReference type="Pfam" id="PF00005">
    <property type="entry name" value="ABC_tran"/>
    <property type="match status" value="1"/>
</dbReference>
<dbReference type="Gene3D" id="3.40.50.300">
    <property type="entry name" value="P-loop containing nucleotide triphosphate hydrolases"/>
    <property type="match status" value="1"/>
</dbReference>
<proteinExistence type="predicted"/>
<keyword evidence="1" id="KW-0813">Transport</keyword>
<sequence length="288" mass="32026">MSNTAKTPINVLHMQDITMQFGGVVAVNGLTLDVKQGEIVALIGPNGAGKTTAFNCVTGIYEPTYGKVDFMGETILSNTPKGKMIKNYLGEVTPGPISVISSTPDVITKRGIARTFQNIRLFGQLTVFDNVLIAKHMRAKQNVFSATLRLNHREEERMRAETAALLEEQNLLHLKDEIATSLPYGLQRRLEIARALATEPKLLLLDEPAAGMNPQETQELTDFIKQIRDSYHLTVFMIEHHMDLVMQISDRIYVLDFGKLIAQGTPENIQSNERVIEAYLGVSDDAED</sequence>
<dbReference type="AlphaFoldDB" id="A0A2M8Z0N2"/>
<evidence type="ECO:0000256" key="1">
    <source>
        <dbReference type="ARBA" id="ARBA00022448"/>
    </source>
</evidence>